<keyword evidence="3" id="KW-1185">Reference proteome</keyword>
<accession>A0A7J0EFJ1</accession>
<organism evidence="2 3">
    <name type="scientific">Actinidia rufa</name>
    <dbReference type="NCBI Taxonomy" id="165716"/>
    <lineage>
        <taxon>Eukaryota</taxon>
        <taxon>Viridiplantae</taxon>
        <taxon>Streptophyta</taxon>
        <taxon>Embryophyta</taxon>
        <taxon>Tracheophyta</taxon>
        <taxon>Spermatophyta</taxon>
        <taxon>Magnoliopsida</taxon>
        <taxon>eudicotyledons</taxon>
        <taxon>Gunneridae</taxon>
        <taxon>Pentapetalae</taxon>
        <taxon>asterids</taxon>
        <taxon>Ericales</taxon>
        <taxon>Actinidiaceae</taxon>
        <taxon>Actinidia</taxon>
    </lineage>
</organism>
<gene>
    <name evidence="2" type="ORF">Acr_03g0019240</name>
</gene>
<dbReference type="AlphaFoldDB" id="A0A7J0EFJ1"/>
<evidence type="ECO:0000313" key="2">
    <source>
        <dbReference type="EMBL" id="GFY85150.1"/>
    </source>
</evidence>
<sequence length="150" mass="15898">MLLLRSVWTTTLDSILTNDNLMKRALHKQALLQEASPKLGSKAILGSAQASPSSKSPPGSASSSEQAASSPHNPMGRRGYGELSLIGGSHTTLGLGLGPQLPRHLGYLPKYQRATPTMSKLGLAQRQHVWTHPDSVTLTPPSSLASIIKT</sequence>
<comment type="caution">
    <text evidence="2">The sequence shown here is derived from an EMBL/GenBank/DDBJ whole genome shotgun (WGS) entry which is preliminary data.</text>
</comment>
<evidence type="ECO:0000313" key="3">
    <source>
        <dbReference type="Proteomes" id="UP000585474"/>
    </source>
</evidence>
<name>A0A7J0EFJ1_9ERIC</name>
<feature type="region of interest" description="Disordered" evidence="1">
    <location>
        <begin position="43"/>
        <end position="84"/>
    </location>
</feature>
<protein>
    <submittedName>
        <fullName evidence="2">Uncharacterized protein</fullName>
    </submittedName>
</protein>
<dbReference type="Proteomes" id="UP000585474">
    <property type="component" value="Unassembled WGS sequence"/>
</dbReference>
<evidence type="ECO:0000256" key="1">
    <source>
        <dbReference type="SAM" id="MobiDB-lite"/>
    </source>
</evidence>
<reference evidence="2 3" key="1">
    <citation type="submission" date="2019-07" db="EMBL/GenBank/DDBJ databases">
        <title>De Novo Assembly of kiwifruit Actinidia rufa.</title>
        <authorList>
            <person name="Sugita-Konishi S."/>
            <person name="Sato K."/>
            <person name="Mori E."/>
            <person name="Abe Y."/>
            <person name="Kisaki G."/>
            <person name="Hamano K."/>
            <person name="Suezawa K."/>
            <person name="Otani M."/>
            <person name="Fukuda T."/>
            <person name="Manabe T."/>
            <person name="Gomi K."/>
            <person name="Tabuchi M."/>
            <person name="Akimitsu K."/>
            <person name="Kataoka I."/>
        </authorList>
    </citation>
    <scope>NUCLEOTIDE SEQUENCE [LARGE SCALE GENOMIC DNA]</scope>
    <source>
        <strain evidence="3">cv. Fuchu</strain>
    </source>
</reference>
<proteinExistence type="predicted"/>
<feature type="compositionally biased region" description="Low complexity" evidence="1">
    <location>
        <begin position="46"/>
        <end position="71"/>
    </location>
</feature>
<dbReference type="EMBL" id="BJWL01000003">
    <property type="protein sequence ID" value="GFY85150.1"/>
    <property type="molecule type" value="Genomic_DNA"/>
</dbReference>